<evidence type="ECO:0000256" key="10">
    <source>
        <dbReference type="SAM" id="Phobius"/>
    </source>
</evidence>
<dbReference type="SUPFAM" id="SSF56601">
    <property type="entry name" value="beta-lactamase/transpeptidase-like"/>
    <property type="match status" value="1"/>
</dbReference>
<keyword evidence="2" id="KW-0732">Signal</keyword>
<comment type="similarity">
    <text evidence="1 9">Belongs to the peptidase S11 family.</text>
</comment>
<dbReference type="PRINTS" id="PR00725">
    <property type="entry name" value="DADACBPTASE1"/>
</dbReference>
<evidence type="ECO:0000256" key="2">
    <source>
        <dbReference type="ARBA" id="ARBA00022729"/>
    </source>
</evidence>
<evidence type="ECO:0000256" key="4">
    <source>
        <dbReference type="ARBA" id="ARBA00022960"/>
    </source>
</evidence>
<keyword evidence="10" id="KW-0812">Transmembrane</keyword>
<dbReference type="GO" id="GO:0009252">
    <property type="term" value="P:peptidoglycan biosynthetic process"/>
    <property type="evidence" value="ECO:0007669"/>
    <property type="project" value="UniProtKB-KW"/>
</dbReference>
<keyword evidence="12" id="KW-0121">Carboxypeptidase</keyword>
<sequence>MNRQKGPTIQKPFFDRIILLCHPCKSIPAGKVVLNMYTNQNNTRQCPHSPPRRKHHRILFALLAIFLVVLFLWKICIPAVTCMQRSHLPSVSLTSTGSYPVSAKGLNSSNVVLIRRQDGRILMDKGSTQKIYPASMTKIMTVLVALQKTPFLHHKIQITSDILTYAQKQDASLAGFHAGERVQAEDLMYGALLPSGGECCIALARSISGSETAFVALMNQEAKKIGMTGTHFVNSTGLPNVKHYATVKDMALLLDYALQDSTFRSIFTSHTHQCADGITVTSTVFGSKYSTRLINGAILGGKTGYTNKAGHCLASLALVNGSEYILVTAHAIPNGAHIQDAVKVYNRL</sequence>
<keyword evidence="5" id="KW-0573">Peptidoglycan synthesis</keyword>
<protein>
    <submittedName>
        <fullName evidence="12">D-alanyl-D-alanine carboxypeptidase</fullName>
    </submittedName>
</protein>
<evidence type="ECO:0000256" key="5">
    <source>
        <dbReference type="ARBA" id="ARBA00022984"/>
    </source>
</evidence>
<dbReference type="PANTHER" id="PTHR21581">
    <property type="entry name" value="D-ALANYL-D-ALANINE CARBOXYPEPTIDASE"/>
    <property type="match status" value="1"/>
</dbReference>
<dbReference type="Proteomes" id="UP000501316">
    <property type="component" value="Chromosome"/>
</dbReference>
<evidence type="ECO:0000313" key="12">
    <source>
        <dbReference type="EMBL" id="QKN24311.1"/>
    </source>
</evidence>
<keyword evidence="12" id="KW-0645">Protease</keyword>
<organism evidence="12 13">
    <name type="scientific">Caproicibacterium lactatifermentans</name>
    <dbReference type="NCBI Taxonomy" id="2666138"/>
    <lineage>
        <taxon>Bacteria</taxon>
        <taxon>Bacillati</taxon>
        <taxon>Bacillota</taxon>
        <taxon>Clostridia</taxon>
        <taxon>Eubacteriales</taxon>
        <taxon>Oscillospiraceae</taxon>
        <taxon>Caproicibacterium</taxon>
    </lineage>
</organism>
<dbReference type="Pfam" id="PF00768">
    <property type="entry name" value="Peptidase_S11"/>
    <property type="match status" value="1"/>
</dbReference>
<dbReference type="InterPro" id="IPR001967">
    <property type="entry name" value="Peptidase_S11_N"/>
</dbReference>
<evidence type="ECO:0000256" key="1">
    <source>
        <dbReference type="ARBA" id="ARBA00007164"/>
    </source>
</evidence>
<feature type="transmembrane region" description="Helical" evidence="10">
    <location>
        <begin position="58"/>
        <end position="80"/>
    </location>
</feature>
<dbReference type="KEGG" id="clf:GJQ69_07335"/>
<dbReference type="GO" id="GO:0008360">
    <property type="term" value="P:regulation of cell shape"/>
    <property type="evidence" value="ECO:0007669"/>
    <property type="project" value="UniProtKB-KW"/>
</dbReference>
<dbReference type="AlphaFoldDB" id="A0A859DWF0"/>
<dbReference type="GO" id="GO:0006508">
    <property type="term" value="P:proteolysis"/>
    <property type="evidence" value="ECO:0007669"/>
    <property type="project" value="InterPro"/>
</dbReference>
<dbReference type="GO" id="GO:0071555">
    <property type="term" value="P:cell wall organization"/>
    <property type="evidence" value="ECO:0007669"/>
    <property type="project" value="UniProtKB-KW"/>
</dbReference>
<keyword evidence="10" id="KW-1133">Transmembrane helix</keyword>
<feature type="binding site" evidence="8">
    <location>
        <position position="302"/>
    </location>
    <ligand>
        <name>substrate</name>
    </ligand>
</feature>
<dbReference type="InterPro" id="IPR012338">
    <property type="entry name" value="Beta-lactam/transpept-like"/>
</dbReference>
<feature type="active site" description="Proton acceptor" evidence="7">
    <location>
        <position position="138"/>
    </location>
</feature>
<evidence type="ECO:0000256" key="8">
    <source>
        <dbReference type="PIRSR" id="PIRSR618044-2"/>
    </source>
</evidence>
<dbReference type="EMBL" id="CP046051">
    <property type="protein sequence ID" value="QKN24311.1"/>
    <property type="molecule type" value="Genomic_DNA"/>
</dbReference>
<keyword evidence="3" id="KW-0378">Hydrolase</keyword>
<evidence type="ECO:0000256" key="7">
    <source>
        <dbReference type="PIRSR" id="PIRSR618044-1"/>
    </source>
</evidence>
<gene>
    <name evidence="12" type="ORF">GJQ69_07335</name>
</gene>
<evidence type="ECO:0000313" key="13">
    <source>
        <dbReference type="Proteomes" id="UP000501316"/>
    </source>
</evidence>
<dbReference type="InterPro" id="IPR018044">
    <property type="entry name" value="Peptidase_S11"/>
</dbReference>
<feature type="domain" description="Peptidase S11 D-alanyl-D-alanine carboxypeptidase A N-terminal" evidence="11">
    <location>
        <begin position="102"/>
        <end position="329"/>
    </location>
</feature>
<evidence type="ECO:0000256" key="6">
    <source>
        <dbReference type="ARBA" id="ARBA00023316"/>
    </source>
</evidence>
<name>A0A859DWF0_9FIRM</name>
<dbReference type="Gene3D" id="3.40.710.10">
    <property type="entry name" value="DD-peptidase/beta-lactamase superfamily"/>
    <property type="match status" value="1"/>
</dbReference>
<feature type="active site" evidence="7">
    <location>
        <position position="195"/>
    </location>
</feature>
<reference evidence="12 13" key="1">
    <citation type="submission" date="2019-11" db="EMBL/GenBank/DDBJ databases">
        <authorList>
            <person name="Ren C."/>
            <person name="Wang H."/>
            <person name="Xu Y."/>
        </authorList>
    </citation>
    <scope>NUCLEOTIDE SEQUENCE [LARGE SCALE GENOMIC DNA]</scope>
    <source>
        <strain evidence="12 13">LBM 19010</strain>
    </source>
</reference>
<dbReference type="PANTHER" id="PTHR21581:SF6">
    <property type="entry name" value="TRAFFICKING PROTEIN PARTICLE COMPLEX SUBUNIT 12"/>
    <property type="match status" value="1"/>
</dbReference>
<proteinExistence type="inferred from homology"/>
<feature type="active site" description="Acyl-ester intermediate" evidence="7">
    <location>
        <position position="135"/>
    </location>
</feature>
<accession>A0A859DWF0</accession>
<keyword evidence="4" id="KW-0133">Cell shape</keyword>
<evidence type="ECO:0000256" key="9">
    <source>
        <dbReference type="RuleBase" id="RU004016"/>
    </source>
</evidence>
<keyword evidence="10" id="KW-0472">Membrane</keyword>
<evidence type="ECO:0000256" key="3">
    <source>
        <dbReference type="ARBA" id="ARBA00022801"/>
    </source>
</evidence>
<evidence type="ECO:0000259" key="11">
    <source>
        <dbReference type="Pfam" id="PF00768"/>
    </source>
</evidence>
<dbReference type="GO" id="GO:0009002">
    <property type="term" value="F:serine-type D-Ala-D-Ala carboxypeptidase activity"/>
    <property type="evidence" value="ECO:0007669"/>
    <property type="project" value="InterPro"/>
</dbReference>
<keyword evidence="6" id="KW-0961">Cell wall biogenesis/degradation</keyword>